<keyword evidence="2" id="KW-1185">Reference proteome</keyword>
<organism evidence="2 3">
    <name type="scientific">Panagrolaimus davidi</name>
    <dbReference type="NCBI Taxonomy" id="227884"/>
    <lineage>
        <taxon>Eukaryota</taxon>
        <taxon>Metazoa</taxon>
        <taxon>Ecdysozoa</taxon>
        <taxon>Nematoda</taxon>
        <taxon>Chromadorea</taxon>
        <taxon>Rhabditida</taxon>
        <taxon>Tylenchina</taxon>
        <taxon>Panagrolaimomorpha</taxon>
        <taxon>Panagrolaimoidea</taxon>
        <taxon>Panagrolaimidae</taxon>
        <taxon>Panagrolaimus</taxon>
    </lineage>
</organism>
<protein>
    <submittedName>
        <fullName evidence="3">Uncharacterized protein</fullName>
    </submittedName>
</protein>
<dbReference type="AlphaFoldDB" id="A0A914QAZ7"/>
<dbReference type="Proteomes" id="UP000887578">
    <property type="component" value="Unplaced"/>
</dbReference>
<feature type="compositionally biased region" description="Basic and acidic residues" evidence="1">
    <location>
        <begin position="492"/>
        <end position="506"/>
    </location>
</feature>
<sequence length="731" mass="82402">MQVAEFAYFEDESVVKKFPAAGIPPSILAQTFRLVQTSLNILSDEGVYSTVENGVFVPPLSKTAKKFVIYGDRAAAVPSPVEVIPAVSSPLQAIRSPISLSKHHISMQDTKDEIKKIILKTCNISQSVQLLSSVPQTCLLLDSVQILVSCTQDVKLEVDTNVYNYLKKSTTFKAELFRCTNEIRDTFFNCGLAMNTMQSLTSDLPSEFASLISVVANPQNPELRLVLELSCESIREASAELVKVSEDITNQINDAQTHLQQLIIVAIEKQEESNAENNETAKQINACKTQEKELRDIQGMTKETLKAQLRHRDKVYANYGLQLQNYQAPSLPETVFRLTGDALSELNDAISTAVNSTASAAKNVLTLPFHSRSFTSSIEAREVSEKSLLSLLTKIRNEALENMEELDKTYQQLIVFLQIHMKYDPCTKPGRKAQQLAEKVLKFLKSLKGGSDTVKPSVLLLQEPLKTELTELKVVLDATLSIVNEVKKLNAEKEEAKKKEEEDRQKAKAQKRQKLNDAKKYALDLAKENYEKENKRAENLQKELSENQEKIMQIATKMATLNLKTLELKDVIKILNEAKMILVCISNSWMSILQFFKLVKANIDGQFKKNLTKLLHHTDLFMDLENRELLPRIVKTMMMTIGSCIQFKHCAQIYGDILTKHTMPVMNNMTNSMVVDQCEAQDSTNTNETKEVPAILENFAKRSYSTLEIDVQADNEQTNVFQQVLTYLKIK</sequence>
<name>A0A914QAZ7_9BILA</name>
<evidence type="ECO:0000256" key="1">
    <source>
        <dbReference type="SAM" id="MobiDB-lite"/>
    </source>
</evidence>
<feature type="region of interest" description="Disordered" evidence="1">
    <location>
        <begin position="492"/>
        <end position="515"/>
    </location>
</feature>
<evidence type="ECO:0000313" key="2">
    <source>
        <dbReference type="Proteomes" id="UP000887578"/>
    </source>
</evidence>
<dbReference type="PANTHER" id="PTHR33488">
    <property type="entry name" value="ZGC:162509"/>
    <property type="match status" value="1"/>
</dbReference>
<accession>A0A914QAZ7</accession>
<dbReference type="WBParaSite" id="PDA_v2.g28366.t1">
    <property type="protein sequence ID" value="PDA_v2.g28366.t1"/>
    <property type="gene ID" value="PDA_v2.g28366"/>
</dbReference>
<evidence type="ECO:0000313" key="3">
    <source>
        <dbReference type="WBParaSite" id="PDA_v2.g28366.t1"/>
    </source>
</evidence>
<reference evidence="3" key="1">
    <citation type="submission" date="2022-11" db="UniProtKB">
        <authorList>
            <consortium name="WormBaseParasite"/>
        </authorList>
    </citation>
    <scope>IDENTIFICATION</scope>
</reference>
<dbReference type="PANTHER" id="PTHR33488:SF2">
    <property type="entry name" value="EARLY ENDOSOME ANTIGEN 1-LIKE"/>
    <property type="match status" value="1"/>
</dbReference>
<proteinExistence type="predicted"/>